<dbReference type="NCBIfam" id="TIGR01760">
    <property type="entry name" value="tape_meas_TP901"/>
    <property type="match status" value="1"/>
</dbReference>
<protein>
    <submittedName>
        <fullName evidence="4">Phage tail tape measure protein</fullName>
    </submittedName>
</protein>
<keyword evidence="2" id="KW-0175">Coiled coil</keyword>
<feature type="coiled-coil region" evidence="2">
    <location>
        <begin position="732"/>
        <end position="762"/>
    </location>
</feature>
<accession>A0A5R9EFP5</accession>
<evidence type="ECO:0000256" key="2">
    <source>
        <dbReference type="SAM" id="Coils"/>
    </source>
</evidence>
<feature type="domain" description="Phage tail tape measure protein" evidence="3">
    <location>
        <begin position="282"/>
        <end position="446"/>
    </location>
</feature>
<sequence>MALRKIGVIFSAEGHAQYLGQLKQVNQEMRTLSTQSKLAVAQLGNNASITDTYGARMKSMTAQLDVARSRTTMLVDQQKILGDEQKRLPSMIDNATKSYNQSNATTKELRKSYQDLAKAKGEDAQETIEAEKAYKASNRETNALKKELKELEVVYNQNSKELEKLPNNIAKAELAQQRLTNSTQRLHEEYRNQGGVLADVAKGWQDFGDRVQNVGYTMTRTGDYLTTRVTLPILATGGLMVKASMDWESAWAGVMKTNDEVVDSTGNVIYGYEQLESELRGLATTTLPLTHTEIAGIAENAGQLGIAAQDVTEFTEVIGKLGHTTNLTYDEASTALAQFLNVTGSGTDTVSNLASSIVALGNNTAATEKDILMMSQRWATTGAMIGLTDDQITAISASLISMGVNVEAGGSALQRFGQKVNSHVLDAGESLDLLAETSGMTASEFATAWENEPVEAIQAFLLGLDGVVKEGGNANQLLKELGITSVNELNALLALAGGHEQLATAIGLSSDAYAENTALNDEFAVFAETTAAKVQVLKNRLTDIAIEFGGPIADALTSALDAAEPWIETLADIAEEFSNMDEAGQRNILMWIGIAAAAGPVLSIFGRLTSVSGKVITGVGKVIKTIGKLTTPKSILDMPGNIGKVTTELNKVPGSATTAGGAASLFSNPYVVASGVAIAAIAAVGAYLLYEANEPVRAHAESVKETEGAYQDWFDGVTAGIGIISELGETAIASAQDTTQAYKDALDEIQNANAETQNALSAMFGENVFGGNEYRFFEGEWLNQFRLRLDNVTRSMKDFGASEEEINRVQTAFNNYGTMLTNTQSEVFRLFEAEQVVTADWAIAQTQAIDGVTKAVVEGLEERRTVRQAELDAQLEGQYITQQVYDQEIQALNSYTDQAIASIQKSTQSISEIFAEASRNNRVLQEEDVASFVASMMNISKVTGESLSENQEVMNLLADNMSFLTQHTSVEAMKRMGILDDEAISALKNAKTTEEALQIMINALDAYGAKELEPKNAYVDGSQAEVELMDLTDLANEWNNLTLEEKRAQVESRGKEEIDELLELLGVDWESLTPSQKRYYAEAEGGEALENILYLTGEWNRQTDPEVKYAVLETQIDNEALLGAIEARDLWNNADFMSLAMEVDTNAPDAEAQLVNLVNYFSAQLGLHPLQMETEALTEESQQKLADLIATYTGADVGEVLEFLTETNAPETADEIEEFNEAVAGSSPEVTSTFHASAGEADVEAGKADEWNTTLGETPESKSSGIQTNIFSMALNTIAVLGYNVAVGAMTDKTSTLTTAVPGIVTNTLLVHGWNNAMANSYSKTSTLTTVHRTVRENAGFATGGHIDAYAEGGNIAWGGMFANGASNVPRDYVGIVGEAGPELFHVTDRGVSITPLNSREKMRGVTGAIEDYMKGKGGGGDTINLSVNIDQPVIREDNDLKELEQRFVKVIDKSLGQLGIYKRRGLSR</sequence>
<dbReference type="OrthoDB" id="2137849at2"/>
<comment type="caution">
    <text evidence="4">The sequence shown here is derived from an EMBL/GenBank/DDBJ whole genome shotgun (WGS) entry which is preliminary data.</text>
</comment>
<evidence type="ECO:0000259" key="3">
    <source>
        <dbReference type="Pfam" id="PF10145"/>
    </source>
</evidence>
<dbReference type="Pfam" id="PF10145">
    <property type="entry name" value="PhageMin_Tail"/>
    <property type="match status" value="1"/>
</dbReference>
<keyword evidence="1" id="KW-1188">Viral release from host cell</keyword>
<reference evidence="4 5" key="1">
    <citation type="submission" date="2019-05" db="EMBL/GenBank/DDBJ databases">
        <title>The metagenome of a microbial culture collection derived from dairy environment covers the genomic content of the human microbiome.</title>
        <authorList>
            <person name="Roder T."/>
            <person name="Wuthrich D."/>
            <person name="Sattari Z."/>
            <person name="Von Ah U."/>
            <person name="Bar C."/>
            <person name="Ronchi F."/>
            <person name="Macpherson A.J."/>
            <person name="Ganal-Vonarburg S.C."/>
            <person name="Bruggmann R."/>
            <person name="Vergeres G."/>
        </authorList>
    </citation>
    <scope>NUCLEOTIDE SEQUENCE [LARGE SCALE GENOMIC DNA]</scope>
    <source>
        <strain evidence="4 5">FAM 24227</strain>
    </source>
</reference>
<evidence type="ECO:0000256" key="1">
    <source>
        <dbReference type="ARBA" id="ARBA00022612"/>
    </source>
</evidence>
<evidence type="ECO:0000313" key="5">
    <source>
        <dbReference type="Proteomes" id="UP000306420"/>
    </source>
</evidence>
<dbReference type="PANTHER" id="PTHR37813">
    <property type="entry name" value="FELS-2 PROPHAGE PROTEIN"/>
    <property type="match status" value="1"/>
</dbReference>
<evidence type="ECO:0000313" key="4">
    <source>
        <dbReference type="EMBL" id="TLQ49277.1"/>
    </source>
</evidence>
<dbReference type="RefSeq" id="WP_138403559.1">
    <property type="nucleotide sequence ID" value="NZ_VBSP01000002.1"/>
</dbReference>
<dbReference type="PANTHER" id="PTHR37813:SF1">
    <property type="entry name" value="FELS-2 PROPHAGE PROTEIN"/>
    <property type="match status" value="1"/>
</dbReference>
<dbReference type="EMBL" id="VBSP01000002">
    <property type="protein sequence ID" value="TLQ49277.1"/>
    <property type="molecule type" value="Genomic_DNA"/>
</dbReference>
<dbReference type="InterPro" id="IPR010090">
    <property type="entry name" value="Phage_tape_meas"/>
</dbReference>
<name>A0A5R9EFP5_9LACT</name>
<proteinExistence type="predicted"/>
<organism evidence="4 5">
    <name type="scientific">Ruoffia tabacinasalis</name>
    <dbReference type="NCBI Taxonomy" id="87458"/>
    <lineage>
        <taxon>Bacteria</taxon>
        <taxon>Bacillati</taxon>
        <taxon>Bacillota</taxon>
        <taxon>Bacilli</taxon>
        <taxon>Lactobacillales</taxon>
        <taxon>Aerococcaceae</taxon>
        <taxon>Ruoffia</taxon>
    </lineage>
</organism>
<gene>
    <name evidence="4" type="ORF">FEZ33_01185</name>
</gene>
<feature type="coiled-coil region" evidence="2">
    <location>
        <begin position="134"/>
        <end position="161"/>
    </location>
</feature>
<dbReference type="Proteomes" id="UP000306420">
    <property type="component" value="Unassembled WGS sequence"/>
</dbReference>